<evidence type="ECO:0000313" key="2">
    <source>
        <dbReference type="Proteomes" id="UP001056120"/>
    </source>
</evidence>
<proteinExistence type="predicted"/>
<reference evidence="1 2" key="2">
    <citation type="journal article" date="2022" name="Mol. Ecol. Resour.">
        <title>The genomes of chicory, endive, great burdock and yacon provide insights into Asteraceae paleo-polyploidization history and plant inulin production.</title>
        <authorList>
            <person name="Fan W."/>
            <person name="Wang S."/>
            <person name="Wang H."/>
            <person name="Wang A."/>
            <person name="Jiang F."/>
            <person name="Liu H."/>
            <person name="Zhao H."/>
            <person name="Xu D."/>
            <person name="Zhang Y."/>
        </authorList>
    </citation>
    <scope>NUCLEOTIDE SEQUENCE [LARGE SCALE GENOMIC DNA]</scope>
    <source>
        <strain evidence="2">cv. Yunnan</strain>
        <tissue evidence="1">Leaves</tissue>
    </source>
</reference>
<evidence type="ECO:0000313" key="1">
    <source>
        <dbReference type="EMBL" id="KAI3676207.1"/>
    </source>
</evidence>
<comment type="caution">
    <text evidence="1">The sequence shown here is derived from an EMBL/GenBank/DDBJ whole genome shotgun (WGS) entry which is preliminary data.</text>
</comment>
<name>A0ACB8XYC6_9ASTR</name>
<protein>
    <submittedName>
        <fullName evidence="1">Uncharacterized protein</fullName>
    </submittedName>
</protein>
<organism evidence="1 2">
    <name type="scientific">Smallanthus sonchifolius</name>
    <dbReference type="NCBI Taxonomy" id="185202"/>
    <lineage>
        <taxon>Eukaryota</taxon>
        <taxon>Viridiplantae</taxon>
        <taxon>Streptophyta</taxon>
        <taxon>Embryophyta</taxon>
        <taxon>Tracheophyta</taxon>
        <taxon>Spermatophyta</taxon>
        <taxon>Magnoliopsida</taxon>
        <taxon>eudicotyledons</taxon>
        <taxon>Gunneridae</taxon>
        <taxon>Pentapetalae</taxon>
        <taxon>asterids</taxon>
        <taxon>campanulids</taxon>
        <taxon>Asterales</taxon>
        <taxon>Asteraceae</taxon>
        <taxon>Asteroideae</taxon>
        <taxon>Heliantheae alliance</taxon>
        <taxon>Millerieae</taxon>
        <taxon>Smallanthus</taxon>
    </lineage>
</organism>
<accession>A0ACB8XYC6</accession>
<dbReference type="EMBL" id="CM042046">
    <property type="protein sequence ID" value="KAI3676207.1"/>
    <property type="molecule type" value="Genomic_DNA"/>
</dbReference>
<gene>
    <name evidence="1" type="ORF">L1987_85808</name>
</gene>
<reference evidence="2" key="1">
    <citation type="journal article" date="2022" name="Mol. Ecol. Resour.">
        <title>The genomes of chicory, endive, great burdock and yacon provide insights into Asteraceae palaeo-polyploidization history and plant inulin production.</title>
        <authorList>
            <person name="Fan W."/>
            <person name="Wang S."/>
            <person name="Wang H."/>
            <person name="Wang A."/>
            <person name="Jiang F."/>
            <person name="Liu H."/>
            <person name="Zhao H."/>
            <person name="Xu D."/>
            <person name="Zhang Y."/>
        </authorList>
    </citation>
    <scope>NUCLEOTIDE SEQUENCE [LARGE SCALE GENOMIC DNA]</scope>
    <source>
        <strain evidence="2">cv. Yunnan</strain>
    </source>
</reference>
<dbReference type="Proteomes" id="UP001056120">
    <property type="component" value="Linkage Group LG29"/>
</dbReference>
<keyword evidence="2" id="KW-1185">Reference proteome</keyword>
<sequence>MELRHHLKNGTVVFVRRPLSAAFFTPQPDTTALFAPQPETTFCRLVRSTVHGAPQSLFAVVSVGRPLSAALFAPQPDTTDSSPVTALFCRTGGDPASCLRQRGGPNNTYITLTPIESIYDLYELVLFQVEGRTVSAIGAGLLVLVGIHDLDTDSDADYICRKVLNMRLFPNENTGKTWDQNVTIILYSFSTSQYQYPFLCFGFSAPIFLYFFEFKF</sequence>